<dbReference type="InterPro" id="IPR050109">
    <property type="entry name" value="HTH-type_TetR-like_transc_reg"/>
</dbReference>
<dbReference type="SUPFAM" id="SSF48498">
    <property type="entry name" value="Tetracyclin repressor-like, C-terminal domain"/>
    <property type="match status" value="1"/>
</dbReference>
<keyword evidence="5" id="KW-1185">Reference proteome</keyword>
<dbReference type="Proteomes" id="UP000219331">
    <property type="component" value="Unassembled WGS sequence"/>
</dbReference>
<dbReference type="Gene3D" id="1.10.357.10">
    <property type="entry name" value="Tetracycline Repressor, domain 2"/>
    <property type="match status" value="1"/>
</dbReference>
<dbReference type="Gene3D" id="1.10.10.60">
    <property type="entry name" value="Homeodomain-like"/>
    <property type="match status" value="1"/>
</dbReference>
<dbReference type="Pfam" id="PF00440">
    <property type="entry name" value="TetR_N"/>
    <property type="match status" value="1"/>
</dbReference>
<feature type="domain" description="HTH tetR-type" evidence="3">
    <location>
        <begin position="31"/>
        <end position="91"/>
    </location>
</feature>
<dbReference type="InterPro" id="IPR036271">
    <property type="entry name" value="Tet_transcr_reg_TetR-rel_C_sf"/>
</dbReference>
<sequence>MLRAVPRKGEDQVLFYPQALTARVAGRPKGERTRAQIQAAACAVLDRQGPQEFTVSAVCEQAGISNGTFYIYFADRTVLLDELLVGFVGFLQAAMRVAGSAQPEDPVRAATSAYVELFRRNPGLMRCLVHHLDTLPQAREAFHRLNRDWLETVVAAVERRLHRLGRGEPVDREELLRRAYALGGMVDQYLSGLILSQDPALVAISSSDEAVIDTLTLIWKRGMSL</sequence>
<organism evidence="4 5">
    <name type="scientific">Stappia indica</name>
    <dbReference type="NCBI Taxonomy" id="538381"/>
    <lineage>
        <taxon>Bacteria</taxon>
        <taxon>Pseudomonadati</taxon>
        <taxon>Pseudomonadota</taxon>
        <taxon>Alphaproteobacteria</taxon>
        <taxon>Hyphomicrobiales</taxon>
        <taxon>Stappiaceae</taxon>
        <taxon>Stappia</taxon>
    </lineage>
</organism>
<dbReference type="PROSITE" id="PS50977">
    <property type="entry name" value="HTH_TETR_2"/>
    <property type="match status" value="1"/>
</dbReference>
<dbReference type="GO" id="GO:0000976">
    <property type="term" value="F:transcription cis-regulatory region binding"/>
    <property type="evidence" value="ECO:0007669"/>
    <property type="project" value="TreeGrafter"/>
</dbReference>
<evidence type="ECO:0000256" key="2">
    <source>
        <dbReference type="PROSITE-ProRule" id="PRU00335"/>
    </source>
</evidence>
<feature type="DNA-binding region" description="H-T-H motif" evidence="2">
    <location>
        <begin position="54"/>
        <end position="73"/>
    </location>
</feature>
<dbReference type="InterPro" id="IPR009057">
    <property type="entry name" value="Homeodomain-like_sf"/>
</dbReference>
<dbReference type="OrthoDB" id="9808189at2"/>
<dbReference type="STRING" id="538381.GCA_001696535_00824"/>
<name>A0A285TJS7_9HYPH</name>
<dbReference type="EMBL" id="OBML01000012">
    <property type="protein sequence ID" value="SOC22592.1"/>
    <property type="molecule type" value="Genomic_DNA"/>
</dbReference>
<dbReference type="RefSeq" id="WP_097176134.1">
    <property type="nucleotide sequence ID" value="NZ_OBML01000012.1"/>
</dbReference>
<keyword evidence="1 2" id="KW-0238">DNA-binding</keyword>
<dbReference type="SUPFAM" id="SSF46689">
    <property type="entry name" value="Homeodomain-like"/>
    <property type="match status" value="1"/>
</dbReference>
<dbReference type="PANTHER" id="PTHR30055:SF226">
    <property type="entry name" value="HTH-TYPE TRANSCRIPTIONAL REGULATOR PKSA"/>
    <property type="match status" value="1"/>
</dbReference>
<dbReference type="InterPro" id="IPR001647">
    <property type="entry name" value="HTH_TetR"/>
</dbReference>
<evidence type="ECO:0000313" key="4">
    <source>
        <dbReference type="EMBL" id="SOC22592.1"/>
    </source>
</evidence>
<accession>A0A285TJS7</accession>
<gene>
    <name evidence="4" type="ORF">SAMN05421512_112104</name>
</gene>
<reference evidence="4 5" key="1">
    <citation type="submission" date="2017-08" db="EMBL/GenBank/DDBJ databases">
        <authorList>
            <person name="de Groot N.N."/>
        </authorList>
    </citation>
    <scope>NUCLEOTIDE SEQUENCE [LARGE SCALE GENOMIC DNA]</scope>
    <source>
        <strain evidence="4 5">USBA 352</strain>
    </source>
</reference>
<dbReference type="PANTHER" id="PTHR30055">
    <property type="entry name" value="HTH-TYPE TRANSCRIPTIONAL REGULATOR RUTR"/>
    <property type="match status" value="1"/>
</dbReference>
<evidence type="ECO:0000259" key="3">
    <source>
        <dbReference type="PROSITE" id="PS50977"/>
    </source>
</evidence>
<dbReference type="AlphaFoldDB" id="A0A285TJS7"/>
<proteinExistence type="predicted"/>
<evidence type="ECO:0000313" key="5">
    <source>
        <dbReference type="Proteomes" id="UP000219331"/>
    </source>
</evidence>
<dbReference type="GO" id="GO:0003700">
    <property type="term" value="F:DNA-binding transcription factor activity"/>
    <property type="evidence" value="ECO:0007669"/>
    <property type="project" value="TreeGrafter"/>
</dbReference>
<evidence type="ECO:0000256" key="1">
    <source>
        <dbReference type="ARBA" id="ARBA00023125"/>
    </source>
</evidence>
<protein>
    <submittedName>
        <fullName evidence="4">Transcriptional regulator, TetR family</fullName>
    </submittedName>
</protein>